<evidence type="ECO:0000259" key="1">
    <source>
        <dbReference type="PROSITE" id="PS00028"/>
    </source>
</evidence>
<name>V5R8T5_9CAUD</name>
<feature type="domain" description="C2H2-type" evidence="1">
    <location>
        <begin position="29"/>
        <end position="50"/>
    </location>
</feature>
<proteinExistence type="predicted"/>
<dbReference type="Pfam" id="PF24071">
    <property type="entry name" value="Phage_zn_bind_3"/>
    <property type="match status" value="1"/>
</dbReference>
<dbReference type="PROSITE" id="PS00028">
    <property type="entry name" value="ZINC_FINGER_C2H2_1"/>
    <property type="match status" value="1"/>
</dbReference>
<sequence>MVKGLLQMSNPIHPKCGKSYPGGSSAGHCSGCCETFIGLAAFESHRRGEHGLDRRCEITDKHWSDDRGFWHVGAKLTEEQKEKMWGGAA</sequence>
<dbReference type="RefSeq" id="YP_008857931.1">
    <property type="nucleotide sequence ID" value="NC_022972.2"/>
</dbReference>
<keyword evidence="3" id="KW-1185">Reference proteome</keyword>
<dbReference type="InterPro" id="IPR058158">
    <property type="entry name" value="Phage_zn-bd_3"/>
</dbReference>
<dbReference type="Proteomes" id="UP000018644">
    <property type="component" value="Segment"/>
</dbReference>
<accession>V5R8T5</accession>
<protein>
    <recommendedName>
        <fullName evidence="1">C2H2-type domain-containing protein</fullName>
    </recommendedName>
</protein>
<dbReference type="KEGG" id="vg:17776921"/>
<dbReference type="GeneID" id="17776921"/>
<dbReference type="InterPro" id="IPR013087">
    <property type="entry name" value="Znf_C2H2_type"/>
</dbReference>
<gene>
    <name evidence="2" type="ORF">ArV2_gp60</name>
</gene>
<reference evidence="2 3" key="1">
    <citation type="journal article" date="2014" name="PLoS ONE">
        <title>Isolation and Characterization of vB_ArS-ArV2 - First Arthrobacter sp. Infecting Bacteriophage with Completely Sequenced Genome.</title>
        <authorList>
            <person name="Simoliunas E."/>
            <person name="Kaliniene L."/>
            <person name="Stasilo M."/>
            <person name="Truncaite L."/>
            <person name="Zajanckauskaite A."/>
            <person name="Staniulis J."/>
            <person name="Nainys J."/>
            <person name="Kaupinis A."/>
            <person name="Valius M."/>
            <person name="Meskys R."/>
        </authorList>
    </citation>
    <scope>NUCLEOTIDE SEQUENCE [LARGE SCALE GENOMIC DNA]</scope>
</reference>
<evidence type="ECO:0000313" key="2">
    <source>
        <dbReference type="EMBL" id="AHB31671.1"/>
    </source>
</evidence>
<evidence type="ECO:0000313" key="3">
    <source>
        <dbReference type="Proteomes" id="UP000018644"/>
    </source>
</evidence>
<organism evidence="2 3">
    <name type="scientific">Arthrobacter phage vB_ArS-ArV2</name>
    <dbReference type="NCBI Taxonomy" id="1414742"/>
    <lineage>
        <taxon>Viruses</taxon>
        <taxon>Duplodnaviria</taxon>
        <taxon>Heunggongvirae</taxon>
        <taxon>Uroviricota</taxon>
        <taxon>Caudoviricetes</taxon>
        <taxon>Arvduovirus</taxon>
        <taxon>Arvduovirus ArV2</taxon>
    </lineage>
</organism>
<dbReference type="EMBL" id="KF692088">
    <property type="protein sequence ID" value="AHB31671.1"/>
    <property type="molecule type" value="Genomic_DNA"/>
</dbReference>